<keyword evidence="2" id="KW-1185">Reference proteome</keyword>
<proteinExistence type="predicted"/>
<sequence length="179" mass="19169">MAAGVTQATLDYLARRLNEIAAQLPTSRAAVDPAALTDDIALLAHHLTYASERVQERFAQHETVHLPERHTLMRLAEAMTAVTGAMGHLTEALDCVATGFYRQAIPGVETSHLRGDSKTLRIIAAEKCSTARTQLIATAARLHTETGGRAKQPRLATAPVALPPVQLPSPAVPVSRTAR</sequence>
<dbReference type="EMBL" id="BMRP01000005">
    <property type="protein sequence ID" value="GGU55244.1"/>
    <property type="molecule type" value="Genomic_DNA"/>
</dbReference>
<evidence type="ECO:0000313" key="2">
    <source>
        <dbReference type="Proteomes" id="UP000654471"/>
    </source>
</evidence>
<organism evidence="1 2">
    <name type="scientific">Streptomyces albospinus</name>
    <dbReference type="NCBI Taxonomy" id="285515"/>
    <lineage>
        <taxon>Bacteria</taxon>
        <taxon>Bacillati</taxon>
        <taxon>Actinomycetota</taxon>
        <taxon>Actinomycetes</taxon>
        <taxon>Kitasatosporales</taxon>
        <taxon>Streptomycetaceae</taxon>
        <taxon>Streptomyces</taxon>
    </lineage>
</organism>
<reference evidence="2" key="1">
    <citation type="journal article" date="2019" name="Int. J. Syst. Evol. Microbiol.">
        <title>The Global Catalogue of Microorganisms (GCM) 10K type strain sequencing project: providing services to taxonomists for standard genome sequencing and annotation.</title>
        <authorList>
            <consortium name="The Broad Institute Genomics Platform"/>
            <consortium name="The Broad Institute Genome Sequencing Center for Infectious Disease"/>
            <person name="Wu L."/>
            <person name="Ma J."/>
        </authorList>
    </citation>
    <scope>NUCLEOTIDE SEQUENCE [LARGE SCALE GENOMIC DNA]</scope>
    <source>
        <strain evidence="2">JCM 3399</strain>
    </source>
</reference>
<dbReference type="RefSeq" id="WP_189298528.1">
    <property type="nucleotide sequence ID" value="NZ_BMRP01000005.1"/>
</dbReference>
<accession>A0ABQ2UZ27</accession>
<name>A0ABQ2UZ27_9ACTN</name>
<protein>
    <submittedName>
        <fullName evidence="1">Uncharacterized protein</fullName>
    </submittedName>
</protein>
<comment type="caution">
    <text evidence="1">The sequence shown here is derived from an EMBL/GenBank/DDBJ whole genome shotgun (WGS) entry which is preliminary data.</text>
</comment>
<dbReference type="Proteomes" id="UP000654471">
    <property type="component" value="Unassembled WGS sequence"/>
</dbReference>
<evidence type="ECO:0000313" key="1">
    <source>
        <dbReference type="EMBL" id="GGU55244.1"/>
    </source>
</evidence>
<gene>
    <name evidence="1" type="ORF">GCM10010211_19910</name>
</gene>